<dbReference type="AlphaFoldDB" id="A0A418Q9T7"/>
<sequence>MTHETPEPTPTKRHGVLPKSTLALGIGLLIVAFVAGLVATMNVKNFSEGYDVQANKQYYLLANKEALSSTYCQPLDANGQDVSSAIEDAQPTVDGDNLSIDNIALPFASPKGVYATVTFNKDIPGARYVCDKGTNYISTFSAGTLQALRWVTMLAGGAGIAMLLIALFTQLARRDAADG</sequence>
<name>A0A418Q9T7_9CORY</name>
<organism evidence="2 3">
    <name type="scientific">Corynebacterium falsenii</name>
    <dbReference type="NCBI Taxonomy" id="108486"/>
    <lineage>
        <taxon>Bacteria</taxon>
        <taxon>Bacillati</taxon>
        <taxon>Actinomycetota</taxon>
        <taxon>Actinomycetes</taxon>
        <taxon>Mycobacteriales</taxon>
        <taxon>Corynebacteriaceae</taxon>
        <taxon>Corynebacterium</taxon>
    </lineage>
</organism>
<reference evidence="2 3" key="1">
    <citation type="submission" date="2018-09" db="EMBL/GenBank/DDBJ databases">
        <title>Optimization and identification of Corynebacterium falsenii FN1-14 from fish paste.</title>
        <authorList>
            <person name="Daroonpunt R."/>
            <person name="Tanasupawat S."/>
        </authorList>
    </citation>
    <scope>NUCLEOTIDE SEQUENCE [LARGE SCALE GENOMIC DNA]</scope>
    <source>
        <strain evidence="2 3">FN1-14</strain>
    </source>
</reference>
<dbReference type="Proteomes" id="UP000285278">
    <property type="component" value="Unassembled WGS sequence"/>
</dbReference>
<dbReference type="STRING" id="1451189.CFAL_09170"/>
<dbReference type="OrthoDB" id="4422974at2"/>
<gene>
    <name evidence="2" type="ORF">D3M95_00810</name>
</gene>
<protein>
    <submittedName>
        <fullName evidence="2">Uncharacterized protein</fullName>
    </submittedName>
</protein>
<keyword evidence="3" id="KW-1185">Reference proteome</keyword>
<evidence type="ECO:0000256" key="1">
    <source>
        <dbReference type="SAM" id="Phobius"/>
    </source>
</evidence>
<accession>A0A418Q9T7</accession>
<evidence type="ECO:0000313" key="2">
    <source>
        <dbReference type="EMBL" id="RIX36781.1"/>
    </source>
</evidence>
<keyword evidence="1" id="KW-0472">Membrane</keyword>
<feature type="transmembrane region" description="Helical" evidence="1">
    <location>
        <begin position="147"/>
        <end position="168"/>
    </location>
</feature>
<evidence type="ECO:0000313" key="3">
    <source>
        <dbReference type="Proteomes" id="UP000285278"/>
    </source>
</evidence>
<proteinExistence type="predicted"/>
<comment type="caution">
    <text evidence="2">The sequence shown here is derived from an EMBL/GenBank/DDBJ whole genome shotgun (WGS) entry which is preliminary data.</text>
</comment>
<feature type="transmembrane region" description="Helical" evidence="1">
    <location>
        <begin position="21"/>
        <end position="41"/>
    </location>
</feature>
<keyword evidence="1" id="KW-0812">Transmembrane</keyword>
<dbReference type="EMBL" id="QXJK01000001">
    <property type="protein sequence ID" value="RIX36781.1"/>
    <property type="molecule type" value="Genomic_DNA"/>
</dbReference>
<dbReference type="RefSeq" id="WP_119664121.1">
    <property type="nucleotide sequence ID" value="NZ_JAQPSN010000001.1"/>
</dbReference>
<keyword evidence="1" id="KW-1133">Transmembrane helix</keyword>